<feature type="domain" description="Ig-like" evidence="2">
    <location>
        <begin position="237"/>
        <end position="311"/>
    </location>
</feature>
<evidence type="ECO:0000256" key="1">
    <source>
        <dbReference type="SAM" id="SignalP"/>
    </source>
</evidence>
<dbReference type="AlphaFoldDB" id="A0AAN9BNM7"/>
<dbReference type="Gene3D" id="2.60.40.10">
    <property type="entry name" value="Immunoglobulins"/>
    <property type="match status" value="1"/>
</dbReference>
<evidence type="ECO:0000259" key="2">
    <source>
        <dbReference type="PROSITE" id="PS50835"/>
    </source>
</evidence>
<dbReference type="EMBL" id="JBAMIC010000007">
    <property type="protein sequence ID" value="KAK7106735.1"/>
    <property type="molecule type" value="Genomic_DNA"/>
</dbReference>
<organism evidence="3 4">
    <name type="scientific">Littorina saxatilis</name>
    <dbReference type="NCBI Taxonomy" id="31220"/>
    <lineage>
        <taxon>Eukaryota</taxon>
        <taxon>Metazoa</taxon>
        <taxon>Spiralia</taxon>
        <taxon>Lophotrochozoa</taxon>
        <taxon>Mollusca</taxon>
        <taxon>Gastropoda</taxon>
        <taxon>Caenogastropoda</taxon>
        <taxon>Littorinimorpha</taxon>
        <taxon>Littorinoidea</taxon>
        <taxon>Littorinidae</taxon>
        <taxon>Littorina</taxon>
    </lineage>
</organism>
<dbReference type="InterPro" id="IPR013783">
    <property type="entry name" value="Ig-like_fold"/>
</dbReference>
<gene>
    <name evidence="3" type="ORF">V1264_017957</name>
</gene>
<reference evidence="3 4" key="1">
    <citation type="submission" date="2024-02" db="EMBL/GenBank/DDBJ databases">
        <title>Chromosome-scale genome assembly of the rough periwinkle Littorina saxatilis.</title>
        <authorList>
            <person name="De Jode A."/>
            <person name="Faria R."/>
            <person name="Formenti G."/>
            <person name="Sims Y."/>
            <person name="Smith T.P."/>
            <person name="Tracey A."/>
            <person name="Wood J.M.D."/>
            <person name="Zagrodzka Z.B."/>
            <person name="Johannesson K."/>
            <person name="Butlin R.K."/>
            <person name="Leder E.H."/>
        </authorList>
    </citation>
    <scope>NUCLEOTIDE SEQUENCE [LARGE SCALE GENOMIC DNA]</scope>
    <source>
        <strain evidence="3">Snail1</strain>
        <tissue evidence="3">Muscle</tissue>
    </source>
</reference>
<dbReference type="InterPro" id="IPR036179">
    <property type="entry name" value="Ig-like_dom_sf"/>
</dbReference>
<proteinExistence type="predicted"/>
<evidence type="ECO:0000313" key="4">
    <source>
        <dbReference type="Proteomes" id="UP001374579"/>
    </source>
</evidence>
<feature type="domain" description="Ig-like" evidence="2">
    <location>
        <begin position="336"/>
        <end position="371"/>
    </location>
</feature>
<feature type="chain" id="PRO_5042919695" description="Ig-like domain-containing protein" evidence="1">
    <location>
        <begin position="20"/>
        <end position="453"/>
    </location>
</feature>
<dbReference type="PROSITE" id="PS50835">
    <property type="entry name" value="IG_LIKE"/>
    <property type="match status" value="2"/>
</dbReference>
<accession>A0AAN9BNM7</accession>
<dbReference type="InterPro" id="IPR007110">
    <property type="entry name" value="Ig-like_dom"/>
</dbReference>
<protein>
    <recommendedName>
        <fullName evidence="2">Ig-like domain-containing protein</fullName>
    </recommendedName>
</protein>
<evidence type="ECO:0000313" key="3">
    <source>
        <dbReference type="EMBL" id="KAK7106735.1"/>
    </source>
</evidence>
<comment type="caution">
    <text evidence="3">The sequence shown here is derived from an EMBL/GenBank/DDBJ whole genome shotgun (WGS) entry which is preliminary data.</text>
</comment>
<name>A0AAN9BNM7_9CAEN</name>
<dbReference type="InterPro" id="IPR013151">
    <property type="entry name" value="Immunoglobulin_dom"/>
</dbReference>
<dbReference type="Pfam" id="PF00047">
    <property type="entry name" value="ig"/>
    <property type="match status" value="1"/>
</dbReference>
<keyword evidence="1" id="KW-0732">Signal</keyword>
<dbReference type="CDD" id="cd00096">
    <property type="entry name" value="Ig"/>
    <property type="match status" value="1"/>
</dbReference>
<keyword evidence="4" id="KW-1185">Reference proteome</keyword>
<dbReference type="SUPFAM" id="SSF48726">
    <property type="entry name" value="Immunoglobulin"/>
    <property type="match status" value="1"/>
</dbReference>
<dbReference type="Proteomes" id="UP001374579">
    <property type="component" value="Unassembled WGS sequence"/>
</dbReference>
<sequence length="453" mass="50636">MSWLRCCLASLSLLVVCCSQDYNMPQCQNGVLQIRETKPQTPILCEGLAYQDNMYWMITHTNGTSHHIAFCMDVYSSYKCSKYDADFSASRSERVSQLVIENYVRDKVVNKTLTCVRRDGARRDSCRIRVVYPAEITNRSVTLNGWTVTATAVIHKVYDSDRDVFCFWKMIGPNDIDVFDIDRPQFSAFFESARIYHSGTCSLSLPLNVTEGVYHVTVTVLPAGGTVVVGNVTLKKPGTLLWLPACPQYIAEGSNLECTCRHVLSFEGSPPARVTWLNHDDTPVLRTNHDDASVLRVSNVRREQSGARYTCHSVWGPNNEFTRTSQYYTLRVAYGPSNASVTSQANVRDDTHLVTLTCTAHDVYPSADFTWSVPCLTLNLTSPISTCTLAQETMRNVTEVVCLAINTEFPVLTAGGVYTAPVLSKYMSLRMYSKQSQCLLSVDGLRSISVSRF</sequence>
<feature type="signal peptide" evidence="1">
    <location>
        <begin position="1"/>
        <end position="19"/>
    </location>
</feature>